<gene>
    <name evidence="5" type="ORF">A3D53_01110</name>
</gene>
<evidence type="ECO:0000256" key="3">
    <source>
        <dbReference type="ARBA" id="ARBA00012972"/>
    </source>
</evidence>
<dbReference type="PANTHER" id="PTHR11739">
    <property type="entry name" value="CITRATE SYNTHASE"/>
    <property type="match status" value="1"/>
</dbReference>
<dbReference type="SUPFAM" id="SSF48256">
    <property type="entry name" value="Citrate synthase"/>
    <property type="match status" value="1"/>
</dbReference>
<name>A0A1F6MCL0_9BACT</name>
<dbReference type="GO" id="GO:0036440">
    <property type="term" value="F:citrate synthase activity"/>
    <property type="evidence" value="ECO:0007669"/>
    <property type="project" value="UniProtKB-EC"/>
</dbReference>
<evidence type="ECO:0000313" key="5">
    <source>
        <dbReference type="EMBL" id="OGH69354.1"/>
    </source>
</evidence>
<dbReference type="InterPro" id="IPR016143">
    <property type="entry name" value="Citrate_synth-like_sm_a-sub"/>
</dbReference>
<proteinExistence type="inferred from homology"/>
<comment type="pathway">
    <text evidence="1">Carbohydrate metabolism; tricarboxylic acid cycle.</text>
</comment>
<reference evidence="5 6" key="1">
    <citation type="journal article" date="2016" name="Nat. Commun.">
        <title>Thousands of microbial genomes shed light on interconnected biogeochemical processes in an aquifer system.</title>
        <authorList>
            <person name="Anantharaman K."/>
            <person name="Brown C.T."/>
            <person name="Hug L.A."/>
            <person name="Sharon I."/>
            <person name="Castelle C.J."/>
            <person name="Probst A.J."/>
            <person name="Thomas B.C."/>
            <person name="Singh A."/>
            <person name="Wilkins M.J."/>
            <person name="Karaoz U."/>
            <person name="Brodie E.L."/>
            <person name="Williams K.H."/>
            <person name="Hubbard S.S."/>
            <person name="Banfield J.F."/>
        </authorList>
    </citation>
    <scope>NUCLEOTIDE SEQUENCE [LARGE SCALE GENOMIC DNA]</scope>
</reference>
<evidence type="ECO:0000256" key="4">
    <source>
        <dbReference type="ARBA" id="ARBA00022679"/>
    </source>
</evidence>
<dbReference type="InterPro" id="IPR016142">
    <property type="entry name" value="Citrate_synth-like_lrg_a-sub"/>
</dbReference>
<dbReference type="UniPathway" id="UPA00223"/>
<protein>
    <recommendedName>
        <fullName evidence="3">citrate synthase (unknown stereospecificity)</fullName>
        <ecNumber evidence="3">2.3.3.16</ecNumber>
    </recommendedName>
</protein>
<evidence type="ECO:0000313" key="6">
    <source>
        <dbReference type="Proteomes" id="UP000176413"/>
    </source>
</evidence>
<dbReference type="Gene3D" id="1.10.580.10">
    <property type="entry name" value="Citrate Synthase, domain 1"/>
    <property type="match status" value="2"/>
</dbReference>
<dbReference type="InterPro" id="IPR036969">
    <property type="entry name" value="Citrate_synthase_sf"/>
</dbReference>
<organism evidence="5 6">
    <name type="scientific">Candidatus Magasanikbacteria bacterium RIFCSPHIGHO2_02_FULL_45_10</name>
    <dbReference type="NCBI Taxonomy" id="1798679"/>
    <lineage>
        <taxon>Bacteria</taxon>
        <taxon>Candidatus Magasanikiibacteriota</taxon>
    </lineage>
</organism>
<dbReference type="CDD" id="cd06100">
    <property type="entry name" value="CCL_ACL-C"/>
    <property type="match status" value="1"/>
</dbReference>
<comment type="caution">
    <text evidence="5">The sequence shown here is derived from an EMBL/GenBank/DDBJ whole genome shotgun (WGS) entry which is preliminary data.</text>
</comment>
<dbReference type="InterPro" id="IPR002020">
    <property type="entry name" value="Citrate_synthase"/>
</dbReference>
<dbReference type="Pfam" id="PF00285">
    <property type="entry name" value="Citrate_synt"/>
    <property type="match status" value="1"/>
</dbReference>
<comment type="similarity">
    <text evidence="2">Belongs to the citrate synthase family.</text>
</comment>
<dbReference type="EMBL" id="MFQA01000004">
    <property type="protein sequence ID" value="OGH69354.1"/>
    <property type="molecule type" value="Genomic_DNA"/>
</dbReference>
<accession>A0A1F6MCL0</accession>
<evidence type="ECO:0000256" key="2">
    <source>
        <dbReference type="ARBA" id="ARBA00010566"/>
    </source>
</evidence>
<keyword evidence="4" id="KW-0808">Transferase</keyword>
<sequence>MIWKTALTKIGSDGRETIRGYDLQELIAKKSFVEVIFLLLKGVLPTDSETTMLNALFTAAIDHGVGAPSATVARTVASTGNSLHTALSAGVLALGELHGGAIEGASKFFIESKNVADLKDYLQELKNKKIRVSGFGHKVLTRDLRCDSLLSLAKQTGFYKDYCSLAIEVEKTLGEISSKKLPLNIDGAMAAIILDMGFDAELAKGFFLIARVPGLVAHIYEETKNREGLRRIDETAIAYEGEEQRSL</sequence>
<dbReference type="GO" id="GO:0006099">
    <property type="term" value="P:tricarboxylic acid cycle"/>
    <property type="evidence" value="ECO:0007669"/>
    <property type="project" value="UniProtKB-UniPathway"/>
</dbReference>
<evidence type="ECO:0000256" key="1">
    <source>
        <dbReference type="ARBA" id="ARBA00005163"/>
    </source>
</evidence>
<dbReference type="AlphaFoldDB" id="A0A1F6MCL0"/>
<dbReference type="NCBIfam" id="NF004869">
    <property type="entry name" value="PRK06224.1-6"/>
    <property type="match status" value="1"/>
</dbReference>
<dbReference type="GO" id="GO:0005975">
    <property type="term" value="P:carbohydrate metabolic process"/>
    <property type="evidence" value="ECO:0007669"/>
    <property type="project" value="TreeGrafter"/>
</dbReference>
<dbReference type="Proteomes" id="UP000176413">
    <property type="component" value="Unassembled WGS sequence"/>
</dbReference>
<dbReference type="PANTHER" id="PTHR11739:SF4">
    <property type="entry name" value="CITRATE SYNTHASE, PEROXISOMAL"/>
    <property type="match status" value="1"/>
</dbReference>
<dbReference type="Gene3D" id="1.10.230.10">
    <property type="entry name" value="Cytochrome P450-Terp, domain 2"/>
    <property type="match status" value="1"/>
</dbReference>
<dbReference type="EC" id="2.3.3.16" evidence="3"/>